<dbReference type="InterPro" id="IPR010658">
    <property type="entry name" value="Nodulin-like"/>
</dbReference>
<dbReference type="SUPFAM" id="SSF103473">
    <property type="entry name" value="MFS general substrate transporter"/>
    <property type="match status" value="1"/>
</dbReference>
<feature type="domain" description="Nodulin-like" evidence="6">
    <location>
        <begin position="13"/>
        <end position="234"/>
    </location>
</feature>
<keyword evidence="4 5" id="KW-0472">Membrane</keyword>
<evidence type="ECO:0000256" key="4">
    <source>
        <dbReference type="ARBA" id="ARBA00023136"/>
    </source>
</evidence>
<feature type="transmembrane region" description="Helical" evidence="5">
    <location>
        <begin position="146"/>
        <end position="167"/>
    </location>
</feature>
<dbReference type="Pfam" id="PF06813">
    <property type="entry name" value="Nodulin-like"/>
    <property type="match status" value="1"/>
</dbReference>
<dbReference type="AlphaFoldDB" id="A0A8S9KFE6"/>
<comment type="subcellular location">
    <subcellularLocation>
        <location evidence="1">Membrane</location>
        <topology evidence="1">Multi-pass membrane protein</topology>
    </subcellularLocation>
</comment>
<keyword evidence="3 5" id="KW-1133">Transmembrane helix</keyword>
<feature type="transmembrane region" description="Helical" evidence="5">
    <location>
        <begin position="174"/>
        <end position="193"/>
    </location>
</feature>
<feature type="transmembrane region" description="Helical" evidence="5">
    <location>
        <begin position="108"/>
        <end position="126"/>
    </location>
</feature>
<dbReference type="PANTHER" id="PTHR21576">
    <property type="entry name" value="UNCHARACTERIZED NODULIN-LIKE PROTEIN"/>
    <property type="match status" value="1"/>
</dbReference>
<evidence type="ECO:0000313" key="7">
    <source>
        <dbReference type="EMBL" id="KAF2592561.1"/>
    </source>
</evidence>
<keyword evidence="2 5" id="KW-0812">Transmembrane</keyword>
<comment type="caution">
    <text evidence="7">The sequence shown here is derived from an EMBL/GenBank/DDBJ whole genome shotgun (WGS) entry which is preliminary data.</text>
</comment>
<reference evidence="7" key="1">
    <citation type="submission" date="2019-12" db="EMBL/GenBank/DDBJ databases">
        <title>Genome sequencing and annotation of Brassica cretica.</title>
        <authorList>
            <person name="Studholme D.J."/>
            <person name="Sarris P.F."/>
        </authorList>
    </citation>
    <scope>NUCLEOTIDE SEQUENCE</scope>
    <source>
        <strain evidence="7">PFS-102/07</strain>
        <tissue evidence="7">Leaf</tissue>
    </source>
</reference>
<evidence type="ECO:0000256" key="5">
    <source>
        <dbReference type="SAM" id="Phobius"/>
    </source>
</evidence>
<evidence type="ECO:0000256" key="1">
    <source>
        <dbReference type="ARBA" id="ARBA00004141"/>
    </source>
</evidence>
<name>A0A8S9KFE6_BRACR</name>
<dbReference type="EMBL" id="QGKY02000164">
    <property type="protein sequence ID" value="KAF2592561.1"/>
    <property type="molecule type" value="Genomic_DNA"/>
</dbReference>
<organism evidence="7">
    <name type="scientific">Brassica cretica</name>
    <name type="common">Mustard</name>
    <dbReference type="NCBI Taxonomy" id="69181"/>
    <lineage>
        <taxon>Eukaryota</taxon>
        <taxon>Viridiplantae</taxon>
        <taxon>Streptophyta</taxon>
        <taxon>Embryophyta</taxon>
        <taxon>Tracheophyta</taxon>
        <taxon>Spermatophyta</taxon>
        <taxon>Magnoliopsida</taxon>
        <taxon>eudicotyledons</taxon>
        <taxon>Gunneridae</taxon>
        <taxon>Pentapetalae</taxon>
        <taxon>rosids</taxon>
        <taxon>malvids</taxon>
        <taxon>Brassicales</taxon>
        <taxon>Brassicaceae</taxon>
        <taxon>Brassiceae</taxon>
        <taxon>Brassica</taxon>
    </lineage>
</organism>
<dbReference type="Gene3D" id="1.20.1250.20">
    <property type="entry name" value="MFS general substrate transporter like domains"/>
    <property type="match status" value="1"/>
</dbReference>
<proteinExistence type="predicted"/>
<feature type="transmembrane region" description="Helical" evidence="5">
    <location>
        <begin position="78"/>
        <end position="96"/>
    </location>
</feature>
<evidence type="ECO:0000259" key="6">
    <source>
        <dbReference type="Pfam" id="PF06813"/>
    </source>
</evidence>
<evidence type="ECO:0000256" key="3">
    <source>
        <dbReference type="ARBA" id="ARBA00022989"/>
    </source>
</evidence>
<dbReference type="GO" id="GO:0016020">
    <property type="term" value="C:membrane"/>
    <property type="evidence" value="ECO:0007669"/>
    <property type="project" value="UniProtKB-SubCell"/>
</dbReference>
<dbReference type="PANTHER" id="PTHR21576:SF125">
    <property type="entry name" value="NODULIN-LIKE DOMAIN-CONTAINING PROTEIN"/>
    <property type="match status" value="1"/>
</dbReference>
<accession>A0A8S9KFE6</accession>
<feature type="transmembrane region" description="Helical" evidence="5">
    <location>
        <begin position="208"/>
        <end position="230"/>
    </location>
</feature>
<evidence type="ECO:0000256" key="2">
    <source>
        <dbReference type="ARBA" id="ARBA00022692"/>
    </source>
</evidence>
<sequence length="244" mass="26246">MPNLVEKTGSRPPWVGLAAAAWVQIAAGTSSTFPLYSAALKSVLGFNQQQITILGVACDLGENLGLVPGYVSNKLPPWAMLLIGSTSCFLGYSVLWSSVNQIIHGLPFWLLFIALFFGTNSSSWFGTASLVTNMRNFPMSRGPVAGLIKGYIGLSGAAFTVIFSVLLHHSATNLLFFLMVGVPLLCLSLMYFVRPCVPATDNDPSEPVYFAFLLGSSILLAAYLVMTTVLNETKHKEGRGMLVT</sequence>
<gene>
    <name evidence="7" type="ORF">F2Q70_00045765</name>
</gene>
<dbReference type="InterPro" id="IPR036259">
    <property type="entry name" value="MFS_trans_sf"/>
</dbReference>
<protein>
    <recommendedName>
        <fullName evidence="6">Nodulin-like domain-containing protein</fullName>
    </recommendedName>
</protein>